<dbReference type="PANTHER" id="PTHR42852">
    <property type="entry name" value="THIOL:DISULFIDE INTERCHANGE PROTEIN DSBE"/>
    <property type="match status" value="1"/>
</dbReference>
<dbReference type="PROSITE" id="PS00194">
    <property type="entry name" value="THIOREDOXIN_1"/>
    <property type="match status" value="1"/>
</dbReference>
<dbReference type="RefSeq" id="WP_263711256.1">
    <property type="nucleotide sequence ID" value="NZ_JAOWKX010000002.1"/>
</dbReference>
<dbReference type="Pfam" id="PF00578">
    <property type="entry name" value="AhpC-TSA"/>
    <property type="match status" value="1"/>
</dbReference>
<dbReference type="InterPro" id="IPR050553">
    <property type="entry name" value="Thioredoxin_ResA/DsbE_sf"/>
</dbReference>
<proteinExistence type="predicted"/>
<keyword evidence="1" id="KW-0676">Redox-active center</keyword>
<keyword evidence="4" id="KW-1185">Reference proteome</keyword>
<feature type="domain" description="Thioredoxin" evidence="2">
    <location>
        <begin position="10"/>
        <end position="158"/>
    </location>
</feature>
<dbReference type="PANTHER" id="PTHR42852:SF18">
    <property type="entry name" value="CHROMOSOME UNDETERMINED SCAFFOLD_47, WHOLE GENOME SHOTGUN SEQUENCE"/>
    <property type="match status" value="1"/>
</dbReference>
<dbReference type="InterPro" id="IPR000866">
    <property type="entry name" value="AhpC/TSA"/>
</dbReference>
<evidence type="ECO:0000313" key="4">
    <source>
        <dbReference type="Proteomes" id="UP001652504"/>
    </source>
</evidence>
<dbReference type="Gene3D" id="3.40.30.10">
    <property type="entry name" value="Glutaredoxin"/>
    <property type="match status" value="1"/>
</dbReference>
<dbReference type="PROSITE" id="PS51352">
    <property type="entry name" value="THIOREDOXIN_2"/>
    <property type="match status" value="1"/>
</dbReference>
<dbReference type="EMBL" id="JAOWKX010000002">
    <property type="protein sequence ID" value="MCV2884045.1"/>
    <property type="molecule type" value="Genomic_DNA"/>
</dbReference>
<dbReference type="Proteomes" id="UP001652504">
    <property type="component" value="Unassembled WGS sequence"/>
</dbReference>
<dbReference type="InterPro" id="IPR017937">
    <property type="entry name" value="Thioredoxin_CS"/>
</dbReference>
<comment type="caution">
    <text evidence="3">The sequence shown here is derived from an EMBL/GenBank/DDBJ whole genome shotgun (WGS) entry which is preliminary data.</text>
</comment>
<organism evidence="3 4">
    <name type="scientific">Fluctibacter corallii</name>
    <dbReference type="NCBI Taxonomy" id="2984329"/>
    <lineage>
        <taxon>Bacteria</taxon>
        <taxon>Pseudomonadati</taxon>
        <taxon>Pseudomonadota</taxon>
        <taxon>Gammaproteobacteria</taxon>
        <taxon>Alteromonadales</taxon>
        <taxon>Alteromonadaceae</taxon>
        <taxon>Fluctibacter</taxon>
    </lineage>
</organism>
<dbReference type="SUPFAM" id="SSF52833">
    <property type="entry name" value="Thioredoxin-like"/>
    <property type="match status" value="1"/>
</dbReference>
<reference evidence="3 4" key="1">
    <citation type="submission" date="2022-10" db="EMBL/GenBank/DDBJ databases">
        <title>Aestuariibacter sp. AA17 isolated from Montipora capitata coral fragment.</title>
        <authorList>
            <person name="Emsley S.A."/>
            <person name="Pfannmuller K.M."/>
            <person name="Loughran R.M."/>
            <person name="Shlafstein M."/>
            <person name="Papke E."/>
            <person name="Saw J.H."/>
            <person name="Ushijima B."/>
            <person name="Videau P."/>
        </authorList>
    </citation>
    <scope>NUCLEOTIDE SEQUENCE [LARGE SCALE GENOMIC DNA]</scope>
    <source>
        <strain evidence="3 4">AA17</strain>
    </source>
</reference>
<evidence type="ECO:0000259" key="2">
    <source>
        <dbReference type="PROSITE" id="PS51352"/>
    </source>
</evidence>
<evidence type="ECO:0000256" key="1">
    <source>
        <dbReference type="ARBA" id="ARBA00023284"/>
    </source>
</evidence>
<sequence length="159" mass="17718">MQKIVIIFTALFALILGFFTFQSMRTDFKTVSGEAYSWSSLSDEWVIVNYFAEWCAPCLREVPELNAFYADLQRESAADVAFFAVNFDGITGNELKTIKLNYNMQFPLIDGDVILPQAVNPRGLPATFIFPPNGGDVITLYGEQTKEKLSAKLAALQGL</sequence>
<dbReference type="InterPro" id="IPR013766">
    <property type="entry name" value="Thioredoxin_domain"/>
</dbReference>
<evidence type="ECO:0000313" key="3">
    <source>
        <dbReference type="EMBL" id="MCV2884045.1"/>
    </source>
</evidence>
<accession>A0ABT3A5Z4</accession>
<dbReference type="CDD" id="cd02966">
    <property type="entry name" value="TlpA_like_family"/>
    <property type="match status" value="1"/>
</dbReference>
<gene>
    <name evidence="3" type="ORF">OE749_04995</name>
</gene>
<name>A0ABT3A5Z4_9ALTE</name>
<protein>
    <submittedName>
        <fullName evidence="3">TlpA family protein disulfide reductase</fullName>
    </submittedName>
</protein>
<dbReference type="InterPro" id="IPR036249">
    <property type="entry name" value="Thioredoxin-like_sf"/>
</dbReference>